<proteinExistence type="predicted"/>
<gene>
    <name evidence="1" type="ORF">UFOPK1358_01680</name>
</gene>
<name>A0A6J6CK37_9ZZZZ</name>
<evidence type="ECO:0000313" key="1">
    <source>
        <dbReference type="EMBL" id="CAB4551900.1"/>
    </source>
</evidence>
<dbReference type="AlphaFoldDB" id="A0A6J6CK37"/>
<organism evidence="1">
    <name type="scientific">freshwater metagenome</name>
    <dbReference type="NCBI Taxonomy" id="449393"/>
    <lineage>
        <taxon>unclassified sequences</taxon>
        <taxon>metagenomes</taxon>
        <taxon>ecological metagenomes</taxon>
    </lineage>
</organism>
<dbReference type="EMBL" id="CAEZSF010000207">
    <property type="protein sequence ID" value="CAB4551900.1"/>
    <property type="molecule type" value="Genomic_DNA"/>
</dbReference>
<sequence length="136" mass="15142">MECQLHCRRCYSAADTGNQHGLSGGKPSAPEKAPSCCRADWIRGHLSPSSILRLELKLVSSHHTELSVTTPAVLTQESHLRVEYRVKTSLERRFGDERSIDNHLVANGEASDTLTKGLDHTRYIVSRDMGKGRRFG</sequence>
<reference evidence="1" key="1">
    <citation type="submission" date="2020-05" db="EMBL/GenBank/DDBJ databases">
        <authorList>
            <person name="Chiriac C."/>
            <person name="Salcher M."/>
            <person name="Ghai R."/>
            <person name="Kavagutti S V."/>
        </authorList>
    </citation>
    <scope>NUCLEOTIDE SEQUENCE</scope>
</reference>
<accession>A0A6J6CK37</accession>
<protein>
    <submittedName>
        <fullName evidence="1">Unannotated protein</fullName>
    </submittedName>
</protein>